<comment type="caution">
    <text evidence="3">The sequence shown here is derived from an EMBL/GenBank/DDBJ whole genome shotgun (WGS) entry which is preliminary data.</text>
</comment>
<dbReference type="EMBL" id="JAGGKQ010000004">
    <property type="protein sequence ID" value="MBP1921877.1"/>
    <property type="molecule type" value="Genomic_DNA"/>
</dbReference>
<feature type="compositionally biased region" description="Low complexity" evidence="1">
    <location>
        <begin position="71"/>
        <end position="83"/>
    </location>
</feature>
<feature type="region of interest" description="Disordered" evidence="1">
    <location>
        <begin position="1"/>
        <end position="92"/>
    </location>
</feature>
<gene>
    <name evidence="3" type="ORF">J2751_000874</name>
</gene>
<dbReference type="InterPro" id="IPR055995">
    <property type="entry name" value="DUF7573"/>
</dbReference>
<proteinExistence type="predicted"/>
<organism evidence="3 4">
    <name type="scientific">Halorubrum alkaliphilum</name>
    <dbReference type="NCBI Taxonomy" id="261290"/>
    <lineage>
        <taxon>Archaea</taxon>
        <taxon>Methanobacteriati</taxon>
        <taxon>Methanobacteriota</taxon>
        <taxon>Stenosarchaea group</taxon>
        <taxon>Halobacteria</taxon>
        <taxon>Halobacteriales</taxon>
        <taxon>Haloferacaceae</taxon>
        <taxon>Halorubrum</taxon>
    </lineage>
</organism>
<reference evidence="3" key="1">
    <citation type="submission" date="2021-03" db="EMBL/GenBank/DDBJ databases">
        <title>Genomic Encyclopedia of Type Strains, Phase IV (KMG-IV): sequencing the most valuable type-strain genomes for metagenomic binning, comparative biology and taxonomic classification.</title>
        <authorList>
            <person name="Goeker M."/>
        </authorList>
    </citation>
    <scope>NUCLEOTIDE SEQUENCE</scope>
    <source>
        <strain evidence="3">DSM 23564</strain>
    </source>
</reference>
<dbReference type="Proteomes" id="UP000823588">
    <property type="component" value="Unassembled WGS sequence"/>
</dbReference>
<dbReference type="Pfam" id="PF24458">
    <property type="entry name" value="DUF7573"/>
    <property type="match status" value="1"/>
</dbReference>
<feature type="domain" description="DUF7573" evidence="2">
    <location>
        <begin position="80"/>
        <end position="118"/>
    </location>
</feature>
<evidence type="ECO:0000256" key="1">
    <source>
        <dbReference type="SAM" id="MobiDB-lite"/>
    </source>
</evidence>
<dbReference type="OrthoDB" id="331572at2157"/>
<sequence length="118" mass="12561">MPEDRSLDEFAGGPSGDGAEDDEYPEDDEHVPPVEDDTGSDTGGVVSDDDVAKTGNDDDDVSSVEDNETGPVATDDVDPATTTSAWASEGGRCERCGDTVRRLWEEDGAFVCPDCKEW</sequence>
<evidence type="ECO:0000313" key="3">
    <source>
        <dbReference type="EMBL" id="MBP1921877.1"/>
    </source>
</evidence>
<dbReference type="RefSeq" id="WP_209483503.1">
    <property type="nucleotide sequence ID" value="NZ_JAGGKQ010000004.1"/>
</dbReference>
<feature type="compositionally biased region" description="Acidic residues" evidence="1">
    <location>
        <begin position="57"/>
        <end position="68"/>
    </location>
</feature>
<evidence type="ECO:0000259" key="2">
    <source>
        <dbReference type="Pfam" id="PF24458"/>
    </source>
</evidence>
<dbReference type="AlphaFoldDB" id="A0A8T4GDR3"/>
<evidence type="ECO:0000313" key="4">
    <source>
        <dbReference type="Proteomes" id="UP000823588"/>
    </source>
</evidence>
<accession>A0A8T4GDR3</accession>
<protein>
    <recommendedName>
        <fullName evidence="2">DUF7573 domain-containing protein</fullName>
    </recommendedName>
</protein>
<name>A0A8T4GDR3_9EURY</name>
<keyword evidence="4" id="KW-1185">Reference proteome</keyword>
<feature type="compositionally biased region" description="Acidic residues" evidence="1">
    <location>
        <begin position="18"/>
        <end position="39"/>
    </location>
</feature>